<evidence type="ECO:0000313" key="3">
    <source>
        <dbReference type="EMBL" id="TGX54246.1"/>
    </source>
</evidence>
<dbReference type="EMBL" id="SRXT01000003">
    <property type="protein sequence ID" value="TGX54246.1"/>
    <property type="molecule type" value="Genomic_DNA"/>
</dbReference>
<evidence type="ECO:0008006" key="5">
    <source>
        <dbReference type="Google" id="ProtNLM"/>
    </source>
</evidence>
<organism evidence="3 4">
    <name type="scientific">Sphingomonas gei</name>
    <dbReference type="NCBI Taxonomy" id="1395960"/>
    <lineage>
        <taxon>Bacteria</taxon>
        <taxon>Pseudomonadati</taxon>
        <taxon>Pseudomonadota</taxon>
        <taxon>Alphaproteobacteria</taxon>
        <taxon>Sphingomonadales</taxon>
        <taxon>Sphingomonadaceae</taxon>
        <taxon>Sphingomonas</taxon>
    </lineage>
</organism>
<comment type="caution">
    <text evidence="3">The sequence shown here is derived from an EMBL/GenBank/DDBJ whole genome shotgun (WGS) entry which is preliminary data.</text>
</comment>
<evidence type="ECO:0000256" key="1">
    <source>
        <dbReference type="SAM" id="MobiDB-lite"/>
    </source>
</evidence>
<proteinExistence type="predicted"/>
<dbReference type="SUPFAM" id="SSF56925">
    <property type="entry name" value="OMPA-like"/>
    <property type="match status" value="1"/>
</dbReference>
<reference evidence="3 4" key="1">
    <citation type="submission" date="2019-04" db="EMBL/GenBank/DDBJ databases">
        <title>Sphingomonas psychrotolerans sp. nov., isolated from soil in the Tianshan Mountains, Xinjiang, China.</title>
        <authorList>
            <person name="Luo Y."/>
            <person name="Sheng H."/>
        </authorList>
    </citation>
    <scope>NUCLEOTIDE SEQUENCE [LARGE SCALE GENOMIC DNA]</scope>
    <source>
        <strain evidence="3 4">ZFGT-11</strain>
    </source>
</reference>
<dbReference type="Gene3D" id="2.40.160.90">
    <property type="match status" value="1"/>
</dbReference>
<keyword evidence="2" id="KW-0732">Signal</keyword>
<evidence type="ECO:0000256" key="2">
    <source>
        <dbReference type="SAM" id="SignalP"/>
    </source>
</evidence>
<evidence type="ECO:0000313" key="4">
    <source>
        <dbReference type="Proteomes" id="UP000306147"/>
    </source>
</evidence>
<dbReference type="Proteomes" id="UP000306147">
    <property type="component" value="Unassembled WGS sequence"/>
</dbReference>
<feature type="chain" id="PRO_5020934192" description="Transferrin-binding protein B C-lobe/N-lobe beta barrel domain-containing protein" evidence="2">
    <location>
        <begin position="22"/>
        <end position="343"/>
    </location>
</feature>
<feature type="signal peptide" evidence="2">
    <location>
        <begin position="1"/>
        <end position="21"/>
    </location>
</feature>
<feature type="compositionally biased region" description="Pro residues" evidence="1">
    <location>
        <begin position="33"/>
        <end position="51"/>
    </location>
</feature>
<sequence>MRKSVLLLVSCSMLASCGGGGGSGGGSVVVNPAPTPTPGPIPTPTPTPTPGPGTLNTGEVKPAADATFIAATMELVTTGGASQTNGVITGGATNSRLTTLDTPQFSGSYNNGYRLADAINSVQFWPEHLTRDDTSPNGNGTVLFTKITGEIHDYLALYQQTTYSSSSKGSGYTMARYGGSAGWQHTIVEGSARRSRLNYLAYGTATAPGAMPRSGVVKFSLLGSGNYATDTDLWFLSSGTSNFLTVDFGTGVVSGQLGLGGQNFYKNVVGGIGYIRIEGSLSGNSMTGALADSSLGAYSGIPGQFRLMFVGPSANEVVLTYVVNSGTQAAVGAAVGVIDPYAL</sequence>
<feature type="region of interest" description="Disordered" evidence="1">
    <location>
        <begin position="19"/>
        <end position="59"/>
    </location>
</feature>
<name>A0A4S1XGT8_9SPHN</name>
<protein>
    <recommendedName>
        <fullName evidence="5">Transferrin-binding protein B C-lobe/N-lobe beta barrel domain-containing protein</fullName>
    </recommendedName>
</protein>
<accession>A0A4S1XGT8</accession>
<dbReference type="PROSITE" id="PS51257">
    <property type="entry name" value="PROKAR_LIPOPROTEIN"/>
    <property type="match status" value="1"/>
</dbReference>
<gene>
    <name evidence="3" type="ORF">E5A73_09040</name>
</gene>
<dbReference type="AlphaFoldDB" id="A0A4S1XGT8"/>
<keyword evidence="4" id="KW-1185">Reference proteome</keyword>
<dbReference type="InterPro" id="IPR011250">
    <property type="entry name" value="OMP/PagP_B-barrel"/>
</dbReference>